<proteinExistence type="predicted"/>
<comment type="caution">
    <text evidence="1">The sequence shown here is derived from an EMBL/GenBank/DDBJ whole genome shotgun (WGS) entry which is preliminary data.</text>
</comment>
<protein>
    <submittedName>
        <fullName evidence="1">Uncharacterized protein</fullName>
    </submittedName>
</protein>
<accession>A0A2P5FM64</accession>
<gene>
    <name evidence="1" type="ORF">TorRG33x02_051290</name>
</gene>
<reference evidence="2" key="1">
    <citation type="submission" date="2016-06" db="EMBL/GenBank/DDBJ databases">
        <title>Parallel loss of symbiosis genes in relatives of nitrogen-fixing non-legume Parasponia.</title>
        <authorList>
            <person name="Van Velzen R."/>
            <person name="Holmer R."/>
            <person name="Bu F."/>
            <person name="Rutten L."/>
            <person name="Van Zeijl A."/>
            <person name="Liu W."/>
            <person name="Santuari L."/>
            <person name="Cao Q."/>
            <person name="Sharma T."/>
            <person name="Shen D."/>
            <person name="Roswanjaya Y."/>
            <person name="Wardhani T."/>
            <person name="Kalhor M.S."/>
            <person name="Jansen J."/>
            <person name="Van den Hoogen J."/>
            <person name="Gungor B."/>
            <person name="Hartog M."/>
            <person name="Hontelez J."/>
            <person name="Verver J."/>
            <person name="Yang W.-C."/>
            <person name="Schijlen E."/>
            <person name="Repin R."/>
            <person name="Schilthuizen M."/>
            <person name="Schranz E."/>
            <person name="Heidstra R."/>
            <person name="Miyata K."/>
            <person name="Fedorova E."/>
            <person name="Kohlen W."/>
            <person name="Bisseling T."/>
            <person name="Smit S."/>
            <person name="Geurts R."/>
        </authorList>
    </citation>
    <scope>NUCLEOTIDE SEQUENCE [LARGE SCALE GENOMIC DNA]</scope>
    <source>
        <strain evidence="2">cv. RG33-2</strain>
    </source>
</reference>
<dbReference type="InParanoid" id="A0A2P5FM64"/>
<keyword evidence="2" id="KW-1185">Reference proteome</keyword>
<dbReference type="AlphaFoldDB" id="A0A2P5FM64"/>
<evidence type="ECO:0000313" key="2">
    <source>
        <dbReference type="Proteomes" id="UP000237000"/>
    </source>
</evidence>
<organism evidence="1 2">
    <name type="scientific">Trema orientale</name>
    <name type="common">Charcoal tree</name>
    <name type="synonym">Celtis orientalis</name>
    <dbReference type="NCBI Taxonomy" id="63057"/>
    <lineage>
        <taxon>Eukaryota</taxon>
        <taxon>Viridiplantae</taxon>
        <taxon>Streptophyta</taxon>
        <taxon>Embryophyta</taxon>
        <taxon>Tracheophyta</taxon>
        <taxon>Spermatophyta</taxon>
        <taxon>Magnoliopsida</taxon>
        <taxon>eudicotyledons</taxon>
        <taxon>Gunneridae</taxon>
        <taxon>Pentapetalae</taxon>
        <taxon>rosids</taxon>
        <taxon>fabids</taxon>
        <taxon>Rosales</taxon>
        <taxon>Cannabaceae</taxon>
        <taxon>Trema</taxon>
    </lineage>
</organism>
<dbReference type="EMBL" id="JXTC01000021">
    <property type="protein sequence ID" value="PON98892.1"/>
    <property type="molecule type" value="Genomic_DNA"/>
</dbReference>
<sequence>MKLPSTCILNQVTPLLSSSEILKNKAGLVFEA</sequence>
<dbReference type="Proteomes" id="UP000237000">
    <property type="component" value="Unassembled WGS sequence"/>
</dbReference>
<evidence type="ECO:0000313" key="1">
    <source>
        <dbReference type="EMBL" id="PON98892.1"/>
    </source>
</evidence>
<name>A0A2P5FM64_TREOI</name>